<feature type="compositionally biased region" description="Acidic residues" evidence="1">
    <location>
        <begin position="244"/>
        <end position="259"/>
    </location>
</feature>
<feature type="compositionally biased region" description="Basic residues" evidence="1">
    <location>
        <begin position="116"/>
        <end position="125"/>
    </location>
</feature>
<feature type="region of interest" description="Disordered" evidence="1">
    <location>
        <begin position="649"/>
        <end position="673"/>
    </location>
</feature>
<feature type="compositionally biased region" description="Basic residues" evidence="1">
    <location>
        <begin position="151"/>
        <end position="161"/>
    </location>
</feature>
<gene>
    <name evidence="2" type="ORF">OAUR00152_LOCUS12745</name>
</gene>
<feature type="compositionally biased region" description="Low complexity" evidence="1">
    <location>
        <begin position="760"/>
        <end position="772"/>
    </location>
</feature>
<feature type="compositionally biased region" description="Polar residues" evidence="1">
    <location>
        <begin position="303"/>
        <end position="314"/>
    </location>
</feature>
<feature type="compositionally biased region" description="Basic and acidic residues" evidence="1">
    <location>
        <begin position="718"/>
        <end position="729"/>
    </location>
</feature>
<dbReference type="AlphaFoldDB" id="A0A7S4ILR7"/>
<feature type="compositionally biased region" description="Low complexity" evidence="1">
    <location>
        <begin position="499"/>
        <end position="514"/>
    </location>
</feature>
<protein>
    <submittedName>
        <fullName evidence="2">Uncharacterized protein</fullName>
    </submittedName>
</protein>
<feature type="compositionally biased region" description="Low complexity" evidence="1">
    <location>
        <begin position="434"/>
        <end position="458"/>
    </location>
</feature>
<dbReference type="EMBL" id="HBKQ01018780">
    <property type="protein sequence ID" value="CAE2233133.1"/>
    <property type="molecule type" value="Transcribed_RNA"/>
</dbReference>
<feature type="region of interest" description="Disordered" evidence="1">
    <location>
        <begin position="236"/>
        <end position="262"/>
    </location>
</feature>
<feature type="compositionally biased region" description="Basic and acidic residues" evidence="1">
    <location>
        <begin position="775"/>
        <end position="790"/>
    </location>
</feature>
<accession>A0A7S4ILR7</accession>
<feature type="region of interest" description="Disordered" evidence="1">
    <location>
        <begin position="585"/>
        <end position="613"/>
    </location>
</feature>
<feature type="compositionally biased region" description="Polar residues" evidence="1">
    <location>
        <begin position="596"/>
        <end position="609"/>
    </location>
</feature>
<reference evidence="2" key="1">
    <citation type="submission" date="2021-01" db="EMBL/GenBank/DDBJ databases">
        <authorList>
            <person name="Corre E."/>
            <person name="Pelletier E."/>
            <person name="Niang G."/>
            <person name="Scheremetjew M."/>
            <person name="Finn R."/>
            <person name="Kale V."/>
            <person name="Holt S."/>
            <person name="Cochrane G."/>
            <person name="Meng A."/>
            <person name="Brown T."/>
            <person name="Cohen L."/>
        </authorList>
    </citation>
    <scope>NUCLEOTIDE SEQUENCE</scope>
    <source>
        <strain evidence="2">Isolate 1302-5</strain>
    </source>
</reference>
<evidence type="ECO:0000256" key="1">
    <source>
        <dbReference type="SAM" id="MobiDB-lite"/>
    </source>
</evidence>
<sequence length="986" mass="106889">MESHMTAPTLTVQLTTAAAEVGSPEALESSLTAESSNAAEKRIDSLSSSANPTQDISKDRIISGGGKLPCPPPTQLPTPSTSALATLSSPSSAPPAKTRRRRASLLIRARSVRESRSKRRERRRSLVGSGSTAGCSENYPGGEVGDEGVQKRRGSMMTHRRSSSDSALLAGIHEQEGSGGARKERRSSAVDLNLPSRKHICTENHWSIGGDRDDVKEERAKRVKASFAAWMRRLSGGGRSGFSDSEDSSSESDDGELDDWPNPALATAVTMEVMEASFKLPPLDEDGTLAFDHADYPPLDSAPSPTRLSETSASARRPRHQLGLLSETESERESPSGRRSQFLILTPGVGADKNLHNNGMGQRRNSSGGDMIGRRRGGEGNGESNGRISLSDEKEGALSRSAIKAKVATWIRRLSNGYNDSDSDEELGGWVSSNRASGASGHSSRSSARSASVSSMAGRGHGADDESLSSQLSLHPLDLESQRYPGQQRGMHRSRRPSYHSSSSSALSLEGSLSATGPGGHQRTRSMQHSCSRRVSGEGTVEEDSWAASGYIYHPSPLPQQPPRPSAQWQRGLWRIASLGTINASNRSAPRRGSDMSETSTMGGASSAQVPRRGGVTWASSCRSLDLHPVARARPGPSIMKVATLEDSLRSCKAQRRSGKSSRNSCSADGTDAQGRARSFLSRKSHHLGDILASSLLLGSAAVVRSKRTRMKRGSQHAGERQGGGEKRAGSGSPQSRAALPPGSDHGHDKGTGLDLASATETTTRVVSNTTETQDDIHRDDDSEDHRQVDEPEDGENSFSSSVYSSSDDEGGTPLVLKPTTITFTTLETRTFDIAVSDNPGLSSSGPAVSLSGWDFLSSEVRNVDEYEVQQDQSRRRLREIKLSAEEREARLRASGVPHREIRRSVRKIEKARKKRKRTLKRLREDERYEERAERWERWRMVLWQCLGVRRDDDREEEDLWDKAQDMGGSGARRTRHQEGSSGIVP</sequence>
<feature type="region of interest" description="Disordered" evidence="1">
    <location>
        <begin position="953"/>
        <end position="986"/>
    </location>
</feature>
<feature type="region of interest" description="Disordered" evidence="1">
    <location>
        <begin position="289"/>
        <end position="399"/>
    </location>
</feature>
<feature type="compositionally biased region" description="Polar residues" evidence="1">
    <location>
        <begin position="45"/>
        <end position="55"/>
    </location>
</feature>
<evidence type="ECO:0000313" key="2">
    <source>
        <dbReference type="EMBL" id="CAE2233133.1"/>
    </source>
</evidence>
<organism evidence="2">
    <name type="scientific">Odontella aurita</name>
    <dbReference type="NCBI Taxonomy" id="265563"/>
    <lineage>
        <taxon>Eukaryota</taxon>
        <taxon>Sar</taxon>
        <taxon>Stramenopiles</taxon>
        <taxon>Ochrophyta</taxon>
        <taxon>Bacillariophyta</taxon>
        <taxon>Mediophyceae</taxon>
        <taxon>Biddulphiophycidae</taxon>
        <taxon>Eupodiscales</taxon>
        <taxon>Odontellaceae</taxon>
        <taxon>Odontella</taxon>
    </lineage>
</organism>
<feature type="region of interest" description="Disordered" evidence="1">
    <location>
        <begin position="21"/>
        <end position="169"/>
    </location>
</feature>
<proteinExistence type="predicted"/>
<name>A0A7S4ILR7_9STRA</name>
<feature type="region of interest" description="Disordered" evidence="1">
    <location>
        <begin position="434"/>
        <end position="469"/>
    </location>
</feature>
<feature type="region of interest" description="Disordered" evidence="1">
    <location>
        <begin position="707"/>
        <end position="816"/>
    </location>
</feature>
<feature type="region of interest" description="Disordered" evidence="1">
    <location>
        <begin position="484"/>
        <end position="540"/>
    </location>
</feature>
<feature type="compositionally biased region" description="Low complexity" evidence="1">
    <location>
        <begin position="77"/>
        <end position="96"/>
    </location>
</feature>
<feature type="compositionally biased region" description="Low complexity" evidence="1">
    <location>
        <begin position="25"/>
        <end position="38"/>
    </location>
</feature>
<feature type="compositionally biased region" description="Polar residues" evidence="1">
    <location>
        <begin position="356"/>
        <end position="368"/>
    </location>
</feature>